<comment type="caution">
    <text evidence="1">The sequence shown here is derived from an EMBL/GenBank/DDBJ whole genome shotgun (WGS) entry which is preliminary data.</text>
</comment>
<organism evidence="1 2">
    <name type="scientific">Candidatus Auribacter fodinae</name>
    <dbReference type="NCBI Taxonomy" id="2093366"/>
    <lineage>
        <taxon>Bacteria</taxon>
        <taxon>Pseudomonadati</taxon>
        <taxon>Candidatus Auribacterota</taxon>
        <taxon>Candidatus Auribacteria</taxon>
        <taxon>Candidatus Auribacterales</taxon>
        <taxon>Candidatus Auribacteraceae</taxon>
        <taxon>Candidatus Auribacter</taxon>
    </lineage>
</organism>
<evidence type="ECO:0000313" key="1">
    <source>
        <dbReference type="EMBL" id="RJP60906.1"/>
    </source>
</evidence>
<name>A0A3A4R8Y7_9BACT</name>
<accession>A0A3A4R8Y7</accession>
<protein>
    <submittedName>
        <fullName evidence="1">Uncharacterized protein</fullName>
    </submittedName>
</protein>
<dbReference type="AlphaFoldDB" id="A0A3A4R8Y7"/>
<dbReference type="Proteomes" id="UP000266426">
    <property type="component" value="Unassembled WGS sequence"/>
</dbReference>
<proteinExistence type="predicted"/>
<gene>
    <name evidence="1" type="ORF">C4541_03165</name>
</gene>
<evidence type="ECO:0000313" key="2">
    <source>
        <dbReference type="Proteomes" id="UP000266426"/>
    </source>
</evidence>
<sequence length="69" mass="7972">MNANLEIISSENNDRLDEISEVISLGILRYILKNKTKQFNNKLGHEKKELDYCANKSVHETNHNPMEVS</sequence>
<dbReference type="EMBL" id="QZJZ01000020">
    <property type="protein sequence ID" value="RJP60906.1"/>
    <property type="molecule type" value="Genomic_DNA"/>
</dbReference>
<reference evidence="1 2" key="1">
    <citation type="journal article" date="2017" name="ISME J.">
        <title>Energy and carbon metabolisms in a deep terrestrial subsurface fluid microbial community.</title>
        <authorList>
            <person name="Momper L."/>
            <person name="Jungbluth S.P."/>
            <person name="Lee M.D."/>
            <person name="Amend J.P."/>
        </authorList>
    </citation>
    <scope>NUCLEOTIDE SEQUENCE [LARGE SCALE GENOMIC DNA]</scope>
    <source>
        <strain evidence="1">SURF_26</strain>
    </source>
</reference>